<reference evidence="4" key="1">
    <citation type="submission" date="2025-08" db="UniProtKB">
        <authorList>
            <consortium name="RefSeq"/>
        </authorList>
    </citation>
    <scope>IDENTIFICATION</scope>
    <source>
        <tissue evidence="4">Liver</tissue>
    </source>
</reference>
<dbReference type="InterPro" id="IPR007330">
    <property type="entry name" value="MIT_dom"/>
</dbReference>
<dbReference type="SMART" id="SM00312">
    <property type="entry name" value="PX"/>
    <property type="match status" value="1"/>
</dbReference>
<dbReference type="Pfam" id="PF00787">
    <property type="entry name" value="PX"/>
    <property type="match status" value="1"/>
</dbReference>
<dbReference type="PANTHER" id="PTHR15508:SF9">
    <property type="entry name" value="SORTING NEXIN-15"/>
    <property type="match status" value="1"/>
</dbReference>
<evidence type="ECO:0000256" key="1">
    <source>
        <dbReference type="SAM" id="MobiDB-lite"/>
    </source>
</evidence>
<dbReference type="SUPFAM" id="SSF116846">
    <property type="entry name" value="MIT domain"/>
    <property type="match status" value="1"/>
</dbReference>
<evidence type="ECO:0000259" key="2">
    <source>
        <dbReference type="PROSITE" id="PS50195"/>
    </source>
</evidence>
<dbReference type="InterPro" id="IPR051866">
    <property type="entry name" value="Intracell_Sig-Traffick_Protein"/>
</dbReference>
<accession>A0A9F3QW86</accession>
<dbReference type="OrthoDB" id="1278353at2759"/>
<dbReference type="PROSITE" id="PS50195">
    <property type="entry name" value="PX"/>
    <property type="match status" value="1"/>
</dbReference>
<dbReference type="GeneID" id="103060501"/>
<dbReference type="SMART" id="SM00745">
    <property type="entry name" value="MIT"/>
    <property type="match status" value="1"/>
</dbReference>
<name>A0A9F3QW86_PYTBI</name>
<feature type="compositionally biased region" description="Basic and acidic residues" evidence="1">
    <location>
        <begin position="227"/>
        <end position="239"/>
    </location>
</feature>
<dbReference type="CTD" id="29907"/>
<feature type="region of interest" description="Disordered" evidence="1">
    <location>
        <begin position="214"/>
        <end position="239"/>
    </location>
</feature>
<keyword evidence="3" id="KW-1185">Reference proteome</keyword>
<dbReference type="AlphaFoldDB" id="A0A9F3QW86"/>
<dbReference type="InterPro" id="IPR036871">
    <property type="entry name" value="PX_dom_sf"/>
</dbReference>
<dbReference type="Proteomes" id="UP000695026">
    <property type="component" value="Unplaced"/>
</dbReference>
<dbReference type="Gene3D" id="1.20.58.80">
    <property type="entry name" value="Phosphotransferase system, lactose/cellobiose-type IIA subunit"/>
    <property type="match status" value="1"/>
</dbReference>
<dbReference type="Gene3D" id="3.30.1520.10">
    <property type="entry name" value="Phox-like domain"/>
    <property type="match status" value="1"/>
</dbReference>
<dbReference type="PANTHER" id="PTHR15508">
    <property type="entry name" value="RIBOSOMAL PROTEIN S6 KINASE"/>
    <property type="match status" value="1"/>
</dbReference>
<dbReference type="InterPro" id="IPR036181">
    <property type="entry name" value="MIT_dom_sf"/>
</dbReference>
<gene>
    <name evidence="4" type="primary">SNX15</name>
</gene>
<protein>
    <submittedName>
        <fullName evidence="4">Sorting nexin-15</fullName>
    </submittedName>
</protein>
<dbReference type="OMA" id="EMLVDQH"/>
<sequence>MLKGPSLTWTRGPTKNPAQKSVRVSIRRDPWHRRRDARRGGGISRRAKEEYQRSYTVAEPRGHPKGYTEYKVTAKFVSRVNPDDVKEIVVWKRYSDFKKLHTDLAYTHRNLFRRMEDFPSFPRAQVFGRFDPEVIEERRKAAEAMLRFTVHIPALNNSPQLKEFFRGGEGRSCPGHCDSPPLPLPLIPVPVGGIEQGEDALGLVQEDGLLDAKPAAASKSDVSEPQTENREGASEPMKLEDLDALFAFEEEDEEEAKSDSPSHCLLSVQELALFDPCSKEASAAAGLCHGEDLASLEASGTRPGPLLSAETMQKPEEGGASFDASRYLPLATERIRQAVRCEATKDYSGAFHGYRSGVDLLLQGLQGDPDPARREAVKKKTAEYLQRAEEIFQQHLKHLEL</sequence>
<dbReference type="InterPro" id="IPR001683">
    <property type="entry name" value="PX_dom"/>
</dbReference>
<feature type="region of interest" description="Disordered" evidence="1">
    <location>
        <begin position="1"/>
        <end position="64"/>
    </location>
</feature>
<dbReference type="GO" id="GO:0035091">
    <property type="term" value="F:phosphatidylinositol binding"/>
    <property type="evidence" value="ECO:0007669"/>
    <property type="project" value="InterPro"/>
</dbReference>
<dbReference type="SUPFAM" id="SSF64268">
    <property type="entry name" value="PX domain"/>
    <property type="match status" value="1"/>
</dbReference>
<feature type="domain" description="PX" evidence="2">
    <location>
        <begin position="48"/>
        <end position="172"/>
    </location>
</feature>
<evidence type="ECO:0000313" key="3">
    <source>
        <dbReference type="Proteomes" id="UP000695026"/>
    </source>
</evidence>
<evidence type="ECO:0000313" key="4">
    <source>
        <dbReference type="RefSeq" id="XP_015746529.2"/>
    </source>
</evidence>
<proteinExistence type="predicted"/>
<dbReference type="RefSeq" id="XP_015746529.2">
    <property type="nucleotide sequence ID" value="XM_015891043.2"/>
</dbReference>
<dbReference type="KEGG" id="pbi:103060501"/>
<dbReference type="CDD" id="cd02677">
    <property type="entry name" value="MIT_SNX15"/>
    <property type="match status" value="1"/>
</dbReference>
<feature type="compositionally biased region" description="Polar residues" evidence="1">
    <location>
        <begin position="7"/>
        <end position="19"/>
    </location>
</feature>
<organism evidence="3 4">
    <name type="scientific">Python bivittatus</name>
    <name type="common">Burmese python</name>
    <name type="synonym">Python molurus bivittatus</name>
    <dbReference type="NCBI Taxonomy" id="176946"/>
    <lineage>
        <taxon>Eukaryota</taxon>
        <taxon>Metazoa</taxon>
        <taxon>Chordata</taxon>
        <taxon>Craniata</taxon>
        <taxon>Vertebrata</taxon>
        <taxon>Euteleostomi</taxon>
        <taxon>Lepidosauria</taxon>
        <taxon>Squamata</taxon>
        <taxon>Bifurcata</taxon>
        <taxon>Unidentata</taxon>
        <taxon>Episquamata</taxon>
        <taxon>Toxicofera</taxon>
        <taxon>Serpentes</taxon>
        <taxon>Henophidia</taxon>
        <taxon>Pythonidae</taxon>
        <taxon>Python</taxon>
    </lineage>
</organism>
<dbReference type="Pfam" id="PF04212">
    <property type="entry name" value="MIT"/>
    <property type="match status" value="1"/>
</dbReference>